<dbReference type="PANTHER" id="PTHR36175:SF1">
    <property type="entry name" value="CYANOPHYCINASE"/>
    <property type="match status" value="1"/>
</dbReference>
<evidence type="ECO:0000256" key="4">
    <source>
        <dbReference type="ARBA" id="ARBA00013115"/>
    </source>
</evidence>
<feature type="active site" description="Charge relay system" evidence="9">
    <location>
        <position position="150"/>
    </location>
</feature>
<evidence type="ECO:0000256" key="5">
    <source>
        <dbReference type="ARBA" id="ARBA00015719"/>
    </source>
</evidence>
<evidence type="ECO:0000256" key="9">
    <source>
        <dbReference type="PIRSR" id="PIRSR032067-1"/>
    </source>
</evidence>
<accession>A0A7V8V290</accession>
<dbReference type="Pfam" id="PF03575">
    <property type="entry name" value="Peptidase_S51"/>
    <property type="match status" value="1"/>
</dbReference>
<keyword evidence="12" id="KW-1185">Reference proteome</keyword>
<dbReference type="CDD" id="cd03145">
    <property type="entry name" value="GAT1_cyanophycinase"/>
    <property type="match status" value="1"/>
</dbReference>
<gene>
    <name evidence="11" type="ORF">HOV93_07000</name>
</gene>
<reference evidence="11 12" key="1">
    <citation type="submission" date="2020-05" db="EMBL/GenBank/DDBJ databases">
        <title>Bremerella alba sp. nov., a novel planctomycete isolated from the surface of the macroalga Fucus spiralis.</title>
        <authorList>
            <person name="Godinho O."/>
            <person name="Botelho R."/>
            <person name="Albuquerque L."/>
            <person name="Wiegand S."/>
            <person name="Da Costa M.S."/>
            <person name="Lobo-Da-Cunha A."/>
            <person name="Jogler C."/>
            <person name="Lage O.M."/>
        </authorList>
    </citation>
    <scope>NUCLEOTIDE SEQUENCE [LARGE SCALE GENOMIC DNA]</scope>
    <source>
        <strain evidence="11 12">FF15</strain>
    </source>
</reference>
<feature type="signal peptide" evidence="10">
    <location>
        <begin position="1"/>
        <end position="22"/>
    </location>
</feature>
<feature type="chain" id="PRO_5030958214" description="Cyanophycinase" evidence="10">
    <location>
        <begin position="23"/>
        <end position="267"/>
    </location>
</feature>
<comment type="caution">
    <text evidence="11">The sequence shown here is derived from an EMBL/GenBank/DDBJ whole genome shotgun (WGS) entry which is preliminary data.</text>
</comment>
<proteinExistence type="inferred from homology"/>
<dbReference type="PANTHER" id="PTHR36175">
    <property type="entry name" value="CYANOPHYCINASE"/>
    <property type="match status" value="1"/>
</dbReference>
<dbReference type="GO" id="GO:0008236">
    <property type="term" value="F:serine-type peptidase activity"/>
    <property type="evidence" value="ECO:0007669"/>
    <property type="project" value="UniProtKB-KW"/>
</dbReference>
<name>A0A7V8V290_9BACT</name>
<keyword evidence="10" id="KW-0732">Signal</keyword>
<organism evidence="11 12">
    <name type="scientific">Bremerella alba</name>
    <dbReference type="NCBI Taxonomy" id="980252"/>
    <lineage>
        <taxon>Bacteria</taxon>
        <taxon>Pseudomonadati</taxon>
        <taxon>Planctomycetota</taxon>
        <taxon>Planctomycetia</taxon>
        <taxon>Pirellulales</taxon>
        <taxon>Pirellulaceae</taxon>
        <taxon>Bremerella</taxon>
    </lineage>
</organism>
<keyword evidence="7" id="KW-0378">Hydrolase</keyword>
<dbReference type="EMBL" id="JABRWO010000002">
    <property type="protein sequence ID" value="MBA2113551.1"/>
    <property type="molecule type" value="Genomic_DNA"/>
</dbReference>
<dbReference type="AlphaFoldDB" id="A0A7V8V290"/>
<dbReference type="RefSeq" id="WP_207395058.1">
    <property type="nucleotide sequence ID" value="NZ_JABRWO010000002.1"/>
</dbReference>
<comment type="catalytic activity">
    <reaction evidence="1">
        <text>[L-4-(L-arginin-2-N-yl)aspartate](n) + H2O = [L-4-(L-arginin-2-N-yl)aspartate](n-1) + L-4-(L-arginin-2-N-yl)aspartate</text>
        <dbReference type="Rhea" id="RHEA:12845"/>
        <dbReference type="Rhea" id="RHEA-COMP:13728"/>
        <dbReference type="Rhea" id="RHEA-COMP:13734"/>
        <dbReference type="ChEBI" id="CHEBI:15377"/>
        <dbReference type="ChEBI" id="CHEBI:137986"/>
        <dbReference type="ChEBI" id="CHEBI:137991"/>
        <dbReference type="EC" id="3.4.15.6"/>
    </reaction>
</comment>
<evidence type="ECO:0000313" key="12">
    <source>
        <dbReference type="Proteomes" id="UP000551616"/>
    </source>
</evidence>
<dbReference type="Proteomes" id="UP000551616">
    <property type="component" value="Unassembled WGS sequence"/>
</dbReference>
<sequence>MVCLKSITCVAFILAMTAVASAQSEESADGHLIVVGGGRLTDQIISRFVELAGGSEARLIVIPTASGSPDSDQTIIDRWKKRGIADVQVLHTSKRDEANSDVFVAPLKEATAVWISGGLQSRLAKAYEGTRVEQELKALVHRGCVVGGTSAGAAIQSPVMIAGSYPIPRMEQGFDLLPGVIIDQHFLARNRMNRLLYAVGKHPDQIGVGIDESTAIEVHGNRCRVLGESTVTVILGTGINKPLNILTYQDGEKFTIGNAESPAPMSP</sequence>
<dbReference type="InterPro" id="IPR011811">
    <property type="entry name" value="Peptidase_S51_cyanophycinase"/>
</dbReference>
<evidence type="ECO:0000313" key="11">
    <source>
        <dbReference type="EMBL" id="MBA2113551.1"/>
    </source>
</evidence>
<dbReference type="InterPro" id="IPR005320">
    <property type="entry name" value="Peptidase_S51"/>
</dbReference>
<evidence type="ECO:0000256" key="6">
    <source>
        <dbReference type="ARBA" id="ARBA00022670"/>
    </source>
</evidence>
<evidence type="ECO:0000256" key="8">
    <source>
        <dbReference type="ARBA" id="ARBA00022825"/>
    </source>
</evidence>
<feature type="active site" description="Charge relay system" evidence="9">
    <location>
        <position position="212"/>
    </location>
</feature>
<evidence type="ECO:0000256" key="7">
    <source>
        <dbReference type="ARBA" id="ARBA00022801"/>
    </source>
</evidence>
<dbReference type="EC" id="3.4.15.6" evidence="4"/>
<keyword evidence="6" id="KW-0645">Protease</keyword>
<evidence type="ECO:0000256" key="1">
    <source>
        <dbReference type="ARBA" id="ARBA00001092"/>
    </source>
</evidence>
<dbReference type="GO" id="GO:0006508">
    <property type="term" value="P:proteolysis"/>
    <property type="evidence" value="ECO:0007669"/>
    <property type="project" value="UniProtKB-KW"/>
</dbReference>
<evidence type="ECO:0000256" key="2">
    <source>
        <dbReference type="ARBA" id="ARBA00002039"/>
    </source>
</evidence>
<comment type="function">
    <text evidence="2">Exopeptidase that catalyzes the hydrolytic cleavage of multi-L-arginyl-poly-L-aspartic acid (cyanophycin; a water-insoluble reserve polymer) into aspartate-arginine dipeptides.</text>
</comment>
<dbReference type="PIRSF" id="PIRSF032067">
    <property type="entry name" value="Cyanophycinase"/>
    <property type="match status" value="1"/>
</dbReference>
<comment type="similarity">
    <text evidence="3">Belongs to the peptidase S51 family.</text>
</comment>
<evidence type="ECO:0000256" key="3">
    <source>
        <dbReference type="ARBA" id="ARBA00006534"/>
    </source>
</evidence>
<keyword evidence="8" id="KW-0720">Serine protease</keyword>
<protein>
    <recommendedName>
        <fullName evidence="5">Cyanophycinase</fullName>
        <ecNumber evidence="4">3.4.15.6</ecNumber>
    </recommendedName>
</protein>
<dbReference type="NCBIfam" id="TIGR02069">
    <property type="entry name" value="cyanophycinase"/>
    <property type="match status" value="1"/>
</dbReference>
<dbReference type="GO" id="GO:0008241">
    <property type="term" value="F:peptidyl-dipeptidase activity"/>
    <property type="evidence" value="ECO:0007669"/>
    <property type="project" value="UniProtKB-EC"/>
</dbReference>
<dbReference type="Gene3D" id="3.40.50.880">
    <property type="match status" value="1"/>
</dbReference>
<evidence type="ECO:0000256" key="10">
    <source>
        <dbReference type="SAM" id="SignalP"/>
    </source>
</evidence>
<dbReference type="InterPro" id="IPR029062">
    <property type="entry name" value="Class_I_gatase-like"/>
</dbReference>
<dbReference type="SUPFAM" id="SSF52317">
    <property type="entry name" value="Class I glutamine amidotransferase-like"/>
    <property type="match status" value="1"/>
</dbReference>
<feature type="active site" description="Charge relay system" evidence="9">
    <location>
        <position position="185"/>
    </location>
</feature>